<dbReference type="InterPro" id="IPR003439">
    <property type="entry name" value="ABC_transporter-like_ATP-bd"/>
</dbReference>
<evidence type="ECO:0000256" key="7">
    <source>
        <dbReference type="SAM" id="Phobius"/>
    </source>
</evidence>
<keyword evidence="6 7" id="KW-0472">Membrane</keyword>
<keyword evidence="5 7" id="KW-1133">Transmembrane helix</keyword>
<feature type="domain" description="ABC transporter" evidence="8">
    <location>
        <begin position="360"/>
        <end position="588"/>
    </location>
</feature>
<keyword evidence="11" id="KW-1185">Reference proteome</keyword>
<feature type="transmembrane region" description="Helical" evidence="7">
    <location>
        <begin position="175"/>
        <end position="195"/>
    </location>
</feature>
<evidence type="ECO:0000256" key="2">
    <source>
        <dbReference type="ARBA" id="ARBA00022692"/>
    </source>
</evidence>
<dbReference type="GO" id="GO:0140359">
    <property type="term" value="F:ABC-type transporter activity"/>
    <property type="evidence" value="ECO:0007669"/>
    <property type="project" value="InterPro"/>
</dbReference>
<dbReference type="GO" id="GO:0034040">
    <property type="term" value="F:ATPase-coupled lipid transmembrane transporter activity"/>
    <property type="evidence" value="ECO:0007669"/>
    <property type="project" value="TreeGrafter"/>
</dbReference>
<dbReference type="SMART" id="SM00382">
    <property type="entry name" value="AAA"/>
    <property type="match status" value="1"/>
</dbReference>
<evidence type="ECO:0000259" key="9">
    <source>
        <dbReference type="PROSITE" id="PS50929"/>
    </source>
</evidence>
<dbReference type="Gene3D" id="1.20.1560.10">
    <property type="entry name" value="ABC transporter type 1, transmembrane domain"/>
    <property type="match status" value="1"/>
</dbReference>
<evidence type="ECO:0000256" key="1">
    <source>
        <dbReference type="ARBA" id="ARBA00004651"/>
    </source>
</evidence>
<evidence type="ECO:0000256" key="3">
    <source>
        <dbReference type="ARBA" id="ARBA00022741"/>
    </source>
</evidence>
<evidence type="ECO:0000259" key="8">
    <source>
        <dbReference type="PROSITE" id="PS50893"/>
    </source>
</evidence>
<dbReference type="Gene3D" id="3.40.50.300">
    <property type="entry name" value="P-loop containing nucleotide triphosphate hydrolases"/>
    <property type="match status" value="1"/>
</dbReference>
<feature type="transmembrane region" description="Helical" evidence="7">
    <location>
        <begin position="150"/>
        <end position="169"/>
    </location>
</feature>
<dbReference type="PROSITE" id="PS50893">
    <property type="entry name" value="ABC_TRANSPORTER_2"/>
    <property type="match status" value="1"/>
</dbReference>
<protein>
    <submittedName>
        <fullName evidence="10">ABC transporter ATP-binding protein</fullName>
    </submittedName>
</protein>
<feature type="transmembrane region" description="Helical" evidence="7">
    <location>
        <begin position="31"/>
        <end position="50"/>
    </location>
</feature>
<comment type="subcellular location">
    <subcellularLocation>
        <location evidence="1">Cell membrane</location>
        <topology evidence="1">Multi-pass membrane protein</topology>
    </subcellularLocation>
</comment>
<evidence type="ECO:0000256" key="4">
    <source>
        <dbReference type="ARBA" id="ARBA00022840"/>
    </source>
</evidence>
<dbReference type="GO" id="GO:0042883">
    <property type="term" value="P:cysteine transport"/>
    <property type="evidence" value="ECO:0007669"/>
    <property type="project" value="InterPro"/>
</dbReference>
<evidence type="ECO:0000313" key="10">
    <source>
        <dbReference type="EMBL" id="KKB86570.1"/>
    </source>
</evidence>
<dbReference type="PANTHER" id="PTHR24221:SF261">
    <property type="entry name" value="GLUTATHIONE_L-CYSTEINE TRANSPORT SYSTEM ATP-BINDING_PERMEASE PROTEIN CYDD"/>
    <property type="match status" value="1"/>
</dbReference>
<keyword evidence="3" id="KW-0547">Nucleotide-binding</keyword>
<dbReference type="InterPro" id="IPR014216">
    <property type="entry name" value="ABC_transptr_CydD"/>
</dbReference>
<dbReference type="Proteomes" id="UP000033608">
    <property type="component" value="Unassembled WGS sequence"/>
</dbReference>
<comment type="caution">
    <text evidence="10">The sequence shown here is derived from an EMBL/GenBank/DDBJ whole genome shotgun (WGS) entry which is preliminary data.</text>
</comment>
<name>A0A0F5LW41_9HYPH</name>
<organism evidence="10 11">
    <name type="scientific">Devosia limi DSM 17137</name>
    <dbReference type="NCBI Taxonomy" id="1121477"/>
    <lineage>
        <taxon>Bacteria</taxon>
        <taxon>Pseudomonadati</taxon>
        <taxon>Pseudomonadota</taxon>
        <taxon>Alphaproteobacteria</taxon>
        <taxon>Hyphomicrobiales</taxon>
        <taxon>Devosiaceae</taxon>
        <taxon>Devosia</taxon>
    </lineage>
</organism>
<dbReference type="InterPro" id="IPR039421">
    <property type="entry name" value="Type_1_exporter"/>
</dbReference>
<sequence length="588" mass="62158">MPTDREPMSTPAPLREKAQTRWMMGQRRQGGMALGLAVAAPLLGGALLLWQAWTLADILGRAVEMGEPMAALMPAILLVATLLVGRTLLGMIGERAGAAAGEAIKLHVRQALFGQLLSRSPRAGDQPASGAAASVVIDQTEALDGFFARYFPAMIQATILPLAFGAVILPLDWLAGLLFLVTAPLIPLFMALAGWGAQIATERQATALSRLSGRFADRLRGMLTLKLFGRADAETAGIVAASDELRRRTLKVLRIAFLSSAVLEFFAALGVAGIALYVGLTFIEFLHLRSTPLTLQAGLFLLLMAPEIYNPLRLLAAHYHDRAAAKAAIAEIEKQLGALPEAIVPLADAKAPSHTGALAVRIDGLTLRTPDRSRTILSDVALTLEPGQHLAIVGPSGIGKTTLLEAIGRLRAHEGEIGLDGLALQDWPEAELRGRVAVLGQKPRIFHGSIAQNIGLGRPGASRAEIARAAELAHVAAFADALPDGLDTLLGEDGVGLSGGQVQRVALARIFLRDAGLILLDEPTAHLDGALEGDVMDTLISYAAGRTLIIATHSMAAAGRMDRAYRIAAQSLVEMPLPHRRDRKGSAA</sequence>
<accession>A0A0F5LW41</accession>
<keyword evidence="4 10" id="KW-0067">ATP-binding</keyword>
<dbReference type="InterPro" id="IPR036640">
    <property type="entry name" value="ABC1_TM_sf"/>
</dbReference>
<evidence type="ECO:0000256" key="6">
    <source>
        <dbReference type="ARBA" id="ARBA00023136"/>
    </source>
</evidence>
<dbReference type="Pfam" id="PF00664">
    <property type="entry name" value="ABC_membrane"/>
    <property type="match status" value="1"/>
</dbReference>
<dbReference type="GO" id="GO:0016887">
    <property type="term" value="F:ATP hydrolysis activity"/>
    <property type="evidence" value="ECO:0007669"/>
    <property type="project" value="InterPro"/>
</dbReference>
<dbReference type="PANTHER" id="PTHR24221">
    <property type="entry name" value="ATP-BINDING CASSETTE SUB-FAMILY B"/>
    <property type="match status" value="1"/>
</dbReference>
<dbReference type="STRING" id="1121477.SAMN02745223_00645"/>
<dbReference type="InterPro" id="IPR003593">
    <property type="entry name" value="AAA+_ATPase"/>
</dbReference>
<dbReference type="GO" id="GO:0005524">
    <property type="term" value="F:ATP binding"/>
    <property type="evidence" value="ECO:0007669"/>
    <property type="project" value="UniProtKB-KW"/>
</dbReference>
<feature type="transmembrane region" description="Helical" evidence="7">
    <location>
        <begin position="255"/>
        <end position="280"/>
    </location>
</feature>
<evidence type="ECO:0000256" key="5">
    <source>
        <dbReference type="ARBA" id="ARBA00022989"/>
    </source>
</evidence>
<reference evidence="10 11" key="1">
    <citation type="submission" date="2015-03" db="EMBL/GenBank/DDBJ databases">
        <authorList>
            <person name="Hassan Y.I."/>
            <person name="Lepp D."/>
            <person name="Zhou T."/>
        </authorList>
    </citation>
    <scope>NUCLEOTIDE SEQUENCE [LARGE SCALE GENOMIC DNA]</scope>
    <source>
        <strain evidence="10 11">DSM 17137</strain>
    </source>
</reference>
<keyword evidence="2 7" id="KW-0812">Transmembrane</keyword>
<dbReference type="PROSITE" id="PS50929">
    <property type="entry name" value="ABC_TM1F"/>
    <property type="match status" value="1"/>
</dbReference>
<dbReference type="InterPro" id="IPR027417">
    <property type="entry name" value="P-loop_NTPase"/>
</dbReference>
<dbReference type="CDD" id="cd18584">
    <property type="entry name" value="ABC_6TM_AarD_CydD"/>
    <property type="match status" value="1"/>
</dbReference>
<dbReference type="NCBIfam" id="TIGR02857">
    <property type="entry name" value="CydD"/>
    <property type="match status" value="1"/>
</dbReference>
<feature type="domain" description="ABC transmembrane type-1" evidence="9">
    <location>
        <begin position="36"/>
        <end position="324"/>
    </location>
</feature>
<gene>
    <name evidence="10" type="ORF">VW29_01665</name>
</gene>
<dbReference type="GO" id="GO:0005886">
    <property type="term" value="C:plasma membrane"/>
    <property type="evidence" value="ECO:0007669"/>
    <property type="project" value="UniProtKB-SubCell"/>
</dbReference>
<dbReference type="AlphaFoldDB" id="A0A0F5LW41"/>
<evidence type="ECO:0000313" key="11">
    <source>
        <dbReference type="Proteomes" id="UP000033608"/>
    </source>
</evidence>
<dbReference type="SUPFAM" id="SSF52540">
    <property type="entry name" value="P-loop containing nucleoside triphosphate hydrolases"/>
    <property type="match status" value="1"/>
</dbReference>
<dbReference type="Pfam" id="PF00005">
    <property type="entry name" value="ABC_tran"/>
    <property type="match status" value="1"/>
</dbReference>
<dbReference type="PATRIC" id="fig|1121477.3.peg.1381"/>
<dbReference type="InterPro" id="IPR011527">
    <property type="entry name" value="ABC1_TM_dom"/>
</dbReference>
<dbReference type="EMBL" id="LAJF01000026">
    <property type="protein sequence ID" value="KKB86570.1"/>
    <property type="molecule type" value="Genomic_DNA"/>
</dbReference>
<proteinExistence type="predicted"/>
<feature type="transmembrane region" description="Helical" evidence="7">
    <location>
        <begin position="70"/>
        <end position="89"/>
    </location>
</feature>
<dbReference type="SUPFAM" id="SSF90123">
    <property type="entry name" value="ABC transporter transmembrane region"/>
    <property type="match status" value="1"/>
</dbReference>